<dbReference type="InterPro" id="IPR016024">
    <property type="entry name" value="ARM-type_fold"/>
</dbReference>
<feature type="compositionally biased region" description="Low complexity" evidence="2">
    <location>
        <begin position="34"/>
        <end position="48"/>
    </location>
</feature>
<sequence length="1022" mass="114977">MSSTKTFEYNNKSSTSTGYNKTKKYHHRSTLGRNGSSNQLSSSSFNDSHGNLRPKEWADANNFLTSTSTSMMNKSVGEILDELNNIPYPVKYLDVEFCSNVILSISEHLKKNSQDLLISKLCQLISTLSIKHEIQFSEESGGKLILNLISFVSSSSSWLVADCLRTLSFILYDMASKYSQEVHKSVLSVVIPQSKVSISDMEVRRQAINCLVNIFSKSSPEYLSPYCKTVYLSMIQNFEILAKNISGDNGLQKILYSVMKALNSVIQIGEKVHVQDIEKIVSHLTRLMFFGTSFFPASQTSNSSKKDSSGFASDSDYSDSDSPMVNRESIKIRLQSLQLLTTLAKKDFKSLFAQWKVFIPESDSLNPTPKYKQTLSTAILFDPSSKVRSAAVQTLASMLENSELYLAQASEVRTKSSAFTSFSQSLALMIKELHHTLIYSIQHETLPVLPLSIRTLSLLIENTPYLKMSCESLLQKIAEILVANISSGHVDKTVQNQSFICLASLCGTKEPLNEVGSILSDTKLSIVVNLINYLSDEYVYIIRTESAQVLANIAKNYPDFLWDYWHIILQKIRLGLNHHDQTLRLTLIQIINNFTSPFSESKIPAVSIKKPVGGFNTHQITDTIWENITESVLEFAIADNNQTIRSAAVSIFSNIIPETFETFGNQLSDRIISLVFSMMMDESPNVRQSACRTVGVFVLFNRLQNDYNFLKRAMQDFETLLMDSSLNVRVRASWSLANLCDTLRLSDTLKDNNTDLVLPILISCLNSCHDNDKVLCNAVRALGNISSFAKREVLEHEIFKSNNNKYSLEPDSHATESKTVENFLLEKFIQTLNSKSTSVKARWNTCYALGSLLMNTNIISTGTIDTAVNVLCDVLSTDDNFKVRIQAVLALSLTKHYGTELNNFRVWKSLIEALQVLSSDNPTAQFSEYKYIKTLKKQLLFTLVHFTNHVNLDSFIRSSVQVQEYMIEKAGEVLAASFSDCEWEDCYSETIKKLQTSIVDPLEMEEESSALAAVLKRHTYQF</sequence>
<dbReference type="Gene3D" id="1.25.10.10">
    <property type="entry name" value="Leucine-rich Repeat Variant"/>
    <property type="match status" value="3"/>
</dbReference>
<dbReference type="Pfam" id="PF00514">
    <property type="entry name" value="Arm"/>
    <property type="match status" value="1"/>
</dbReference>
<dbReference type="VEuPathDB" id="AmoebaDB:FDP41_008475"/>
<evidence type="ECO:0000256" key="2">
    <source>
        <dbReference type="SAM" id="MobiDB-lite"/>
    </source>
</evidence>
<reference evidence="4 5" key="1">
    <citation type="journal article" date="2019" name="Sci. Rep.">
        <title>Nanopore sequencing improves the draft genome of the human pathogenic amoeba Naegleria fowleri.</title>
        <authorList>
            <person name="Liechti N."/>
            <person name="Schurch N."/>
            <person name="Bruggmann R."/>
            <person name="Wittwer M."/>
        </authorList>
    </citation>
    <scope>NUCLEOTIDE SEQUENCE [LARGE SCALE GENOMIC DNA]</scope>
    <source>
        <strain evidence="4 5">ATCC 30894</strain>
    </source>
</reference>
<dbReference type="Proteomes" id="UP000444721">
    <property type="component" value="Unassembled WGS sequence"/>
</dbReference>
<dbReference type="RefSeq" id="XP_044557981.1">
    <property type="nucleotide sequence ID" value="XM_044712332.1"/>
</dbReference>
<comment type="caution">
    <text evidence="4">The sequence shown here is derived from an EMBL/GenBank/DDBJ whole genome shotgun (WGS) entry which is preliminary data.</text>
</comment>
<evidence type="ECO:0000313" key="5">
    <source>
        <dbReference type="Proteomes" id="UP000444721"/>
    </source>
</evidence>
<dbReference type="GeneID" id="68115693"/>
<gene>
    <name evidence="4" type="ORF">FDP41_008475</name>
</gene>
<dbReference type="Pfam" id="PF13251">
    <property type="entry name" value="DUF4042"/>
    <property type="match status" value="1"/>
</dbReference>
<dbReference type="PANTHER" id="PTHR13366">
    <property type="entry name" value="MALARIA ANTIGEN-RELATED"/>
    <property type="match status" value="1"/>
</dbReference>
<dbReference type="InterPro" id="IPR000225">
    <property type="entry name" value="Armadillo"/>
</dbReference>
<accession>A0A6A5BGW4</accession>
<feature type="region of interest" description="Disordered" evidence="2">
    <location>
        <begin position="1"/>
        <end position="53"/>
    </location>
</feature>
<dbReference type="OMA" id="INSNFDR"/>
<dbReference type="InterPro" id="IPR052107">
    <property type="entry name" value="HEAT6"/>
</dbReference>
<dbReference type="OrthoDB" id="422637at2759"/>
<evidence type="ECO:0000259" key="3">
    <source>
        <dbReference type="Pfam" id="PF13251"/>
    </source>
</evidence>
<dbReference type="SUPFAM" id="SSF48371">
    <property type="entry name" value="ARM repeat"/>
    <property type="match status" value="2"/>
</dbReference>
<organism evidence="4 5">
    <name type="scientific">Naegleria fowleri</name>
    <name type="common">Brain eating amoeba</name>
    <dbReference type="NCBI Taxonomy" id="5763"/>
    <lineage>
        <taxon>Eukaryota</taxon>
        <taxon>Discoba</taxon>
        <taxon>Heterolobosea</taxon>
        <taxon>Tetramitia</taxon>
        <taxon>Eutetramitia</taxon>
        <taxon>Vahlkampfiidae</taxon>
        <taxon>Naegleria</taxon>
    </lineage>
</organism>
<name>A0A6A5BGW4_NAEFO</name>
<dbReference type="PANTHER" id="PTHR13366:SF0">
    <property type="entry name" value="HEAT REPEAT-CONTAINING PROTEIN 6"/>
    <property type="match status" value="1"/>
</dbReference>
<dbReference type="InterPro" id="IPR011989">
    <property type="entry name" value="ARM-like"/>
</dbReference>
<dbReference type="InterPro" id="IPR025283">
    <property type="entry name" value="DUF4042"/>
</dbReference>
<feature type="domain" description="DUF4042" evidence="3">
    <location>
        <begin position="331"/>
        <end position="515"/>
    </location>
</feature>
<dbReference type="InterPro" id="IPR000357">
    <property type="entry name" value="HEAT"/>
</dbReference>
<feature type="region of interest" description="Disordered" evidence="2">
    <location>
        <begin position="298"/>
        <end position="323"/>
    </location>
</feature>
<evidence type="ECO:0000313" key="4">
    <source>
        <dbReference type="EMBL" id="KAF0973268.1"/>
    </source>
</evidence>
<dbReference type="AlphaFoldDB" id="A0A6A5BGW4"/>
<dbReference type="EMBL" id="VFQX01000061">
    <property type="protein sequence ID" value="KAF0973268.1"/>
    <property type="molecule type" value="Genomic_DNA"/>
</dbReference>
<keyword evidence="5" id="KW-1185">Reference proteome</keyword>
<feature type="compositionally biased region" description="Basic residues" evidence="2">
    <location>
        <begin position="21"/>
        <end position="30"/>
    </location>
</feature>
<proteinExistence type="predicted"/>
<keyword evidence="1" id="KW-0677">Repeat</keyword>
<feature type="compositionally biased region" description="Low complexity" evidence="2">
    <location>
        <begin position="298"/>
        <end position="315"/>
    </location>
</feature>
<feature type="compositionally biased region" description="Polar residues" evidence="2">
    <location>
        <begin position="1"/>
        <end position="20"/>
    </location>
</feature>
<dbReference type="VEuPathDB" id="AmoebaDB:NfTy_093050"/>
<protein>
    <recommendedName>
        <fullName evidence="3">DUF4042 domain-containing protein</fullName>
    </recommendedName>
</protein>
<dbReference type="VEuPathDB" id="AmoebaDB:NF0032880"/>
<evidence type="ECO:0000256" key="1">
    <source>
        <dbReference type="ARBA" id="ARBA00022737"/>
    </source>
</evidence>
<dbReference type="Pfam" id="PF02985">
    <property type="entry name" value="HEAT"/>
    <property type="match status" value="1"/>
</dbReference>